<dbReference type="InterPro" id="IPR032675">
    <property type="entry name" value="LRR_dom_sf"/>
</dbReference>
<protein>
    <submittedName>
        <fullName evidence="13">Uncharacterized protein</fullName>
    </submittedName>
</protein>
<dbReference type="InParanoid" id="A0A068TXX3"/>
<keyword evidence="5" id="KW-0381">Hypersensitive response</keyword>
<dbReference type="Proteomes" id="UP000295252">
    <property type="component" value="Chromosome III"/>
</dbReference>
<evidence type="ECO:0000256" key="5">
    <source>
        <dbReference type="ARBA" id="ARBA00022667"/>
    </source>
</evidence>
<evidence type="ECO:0000256" key="4">
    <source>
        <dbReference type="ARBA" id="ARBA00022490"/>
    </source>
</evidence>
<reference evidence="14" key="1">
    <citation type="journal article" date="2014" name="Science">
        <title>The coffee genome provides insight into the convergent evolution of caffeine biosynthesis.</title>
        <authorList>
            <person name="Denoeud F."/>
            <person name="Carretero-Paulet L."/>
            <person name="Dereeper A."/>
            <person name="Droc G."/>
            <person name="Guyot R."/>
            <person name="Pietrella M."/>
            <person name="Zheng C."/>
            <person name="Alberti A."/>
            <person name="Anthony F."/>
            <person name="Aprea G."/>
            <person name="Aury J.M."/>
            <person name="Bento P."/>
            <person name="Bernard M."/>
            <person name="Bocs S."/>
            <person name="Campa C."/>
            <person name="Cenci A."/>
            <person name="Combes M.C."/>
            <person name="Crouzillat D."/>
            <person name="Da Silva C."/>
            <person name="Daddiego L."/>
            <person name="De Bellis F."/>
            <person name="Dussert S."/>
            <person name="Garsmeur O."/>
            <person name="Gayraud T."/>
            <person name="Guignon V."/>
            <person name="Jahn K."/>
            <person name="Jamilloux V."/>
            <person name="Joet T."/>
            <person name="Labadie K."/>
            <person name="Lan T."/>
            <person name="Leclercq J."/>
            <person name="Lepelley M."/>
            <person name="Leroy T."/>
            <person name="Li L.T."/>
            <person name="Librado P."/>
            <person name="Lopez L."/>
            <person name="Munoz A."/>
            <person name="Noel B."/>
            <person name="Pallavicini A."/>
            <person name="Perrotta G."/>
            <person name="Poncet V."/>
            <person name="Pot D."/>
            <person name="Priyono X."/>
            <person name="Rigoreau M."/>
            <person name="Rouard M."/>
            <person name="Rozas J."/>
            <person name="Tranchant-Dubreuil C."/>
            <person name="VanBuren R."/>
            <person name="Zhang Q."/>
            <person name="Andrade A.C."/>
            <person name="Argout X."/>
            <person name="Bertrand B."/>
            <person name="de Kochko A."/>
            <person name="Graziosi G."/>
            <person name="Henry R.J."/>
            <person name="Jayarama X."/>
            <person name="Ming R."/>
            <person name="Nagai C."/>
            <person name="Rounsley S."/>
            <person name="Sankoff D."/>
            <person name="Giuliano G."/>
            <person name="Albert V.A."/>
            <person name="Wincker P."/>
            <person name="Lashermes P."/>
        </authorList>
    </citation>
    <scope>NUCLEOTIDE SEQUENCE [LARGE SCALE GENOMIC DNA]</scope>
    <source>
        <strain evidence="14">cv. DH200-94</strain>
    </source>
</reference>
<dbReference type="Pfam" id="PF12061">
    <property type="entry name" value="NB-LRR"/>
    <property type="match status" value="1"/>
</dbReference>
<name>A0A068TXX3_COFCA</name>
<evidence type="ECO:0000256" key="1">
    <source>
        <dbReference type="ARBA" id="ARBA00002074"/>
    </source>
</evidence>
<comment type="similarity">
    <text evidence="3">Belongs to the disease resistance NB-LRR family.</text>
</comment>
<dbReference type="PANTHER" id="PTHR23155">
    <property type="entry name" value="DISEASE RESISTANCE PROTEIN RP"/>
    <property type="match status" value="1"/>
</dbReference>
<keyword evidence="6" id="KW-0547">Nucleotide-binding</keyword>
<dbReference type="PANTHER" id="PTHR23155:SF1152">
    <property type="entry name" value="AAA+ ATPASE DOMAIN-CONTAINING PROTEIN"/>
    <property type="match status" value="1"/>
</dbReference>
<dbReference type="GO" id="GO:0043531">
    <property type="term" value="F:ADP binding"/>
    <property type="evidence" value="ECO:0007669"/>
    <property type="project" value="InterPro"/>
</dbReference>
<dbReference type="Gene3D" id="1.10.10.10">
    <property type="entry name" value="Winged helix-like DNA-binding domain superfamily/Winged helix DNA-binding domain"/>
    <property type="match status" value="1"/>
</dbReference>
<dbReference type="InterPro" id="IPR002182">
    <property type="entry name" value="NB-ARC"/>
</dbReference>
<organism evidence="13 14">
    <name type="scientific">Coffea canephora</name>
    <name type="common">Robusta coffee</name>
    <dbReference type="NCBI Taxonomy" id="49390"/>
    <lineage>
        <taxon>Eukaryota</taxon>
        <taxon>Viridiplantae</taxon>
        <taxon>Streptophyta</taxon>
        <taxon>Embryophyta</taxon>
        <taxon>Tracheophyta</taxon>
        <taxon>Spermatophyta</taxon>
        <taxon>Magnoliopsida</taxon>
        <taxon>eudicotyledons</taxon>
        <taxon>Gunneridae</taxon>
        <taxon>Pentapetalae</taxon>
        <taxon>asterids</taxon>
        <taxon>lamiids</taxon>
        <taxon>Gentianales</taxon>
        <taxon>Rubiaceae</taxon>
        <taxon>Ixoroideae</taxon>
        <taxon>Gardenieae complex</taxon>
        <taxon>Bertiereae - Coffeeae clade</taxon>
        <taxon>Coffeeae</taxon>
        <taxon>Coffea</taxon>
    </lineage>
</organism>
<dbReference type="GO" id="GO:0005737">
    <property type="term" value="C:cytoplasm"/>
    <property type="evidence" value="ECO:0007669"/>
    <property type="project" value="UniProtKB-SubCell"/>
</dbReference>
<feature type="coiled-coil region" evidence="9">
    <location>
        <begin position="159"/>
        <end position="193"/>
    </location>
</feature>
<dbReference type="OrthoDB" id="1727522at2759"/>
<evidence type="ECO:0000313" key="14">
    <source>
        <dbReference type="Proteomes" id="UP000295252"/>
    </source>
</evidence>
<dbReference type="PRINTS" id="PR00364">
    <property type="entry name" value="DISEASERSIST"/>
</dbReference>
<evidence type="ECO:0000256" key="2">
    <source>
        <dbReference type="ARBA" id="ARBA00004496"/>
    </source>
</evidence>
<dbReference type="InterPro" id="IPR036388">
    <property type="entry name" value="WH-like_DNA-bd_sf"/>
</dbReference>
<feature type="domain" description="NB-ARC" evidence="10">
    <location>
        <begin position="553"/>
        <end position="720"/>
    </location>
</feature>
<dbReference type="Pfam" id="PF00931">
    <property type="entry name" value="NB-ARC"/>
    <property type="match status" value="1"/>
</dbReference>
<keyword evidence="8" id="KW-0067">ATP-binding</keyword>
<accession>A0A068TXX3</accession>
<comment type="subcellular location">
    <subcellularLocation>
        <location evidence="2">Cytoplasm</location>
    </subcellularLocation>
</comment>
<evidence type="ECO:0000256" key="9">
    <source>
        <dbReference type="SAM" id="Coils"/>
    </source>
</evidence>
<dbReference type="InterPro" id="IPR021929">
    <property type="entry name" value="R1A-like_N"/>
</dbReference>
<dbReference type="SUPFAM" id="SSF52540">
    <property type="entry name" value="P-loop containing nucleoside triphosphate hydrolases"/>
    <property type="match status" value="1"/>
</dbReference>
<gene>
    <name evidence="13" type="ORF">GSCOC_T00032830001</name>
</gene>
<evidence type="ECO:0000256" key="7">
    <source>
        <dbReference type="ARBA" id="ARBA00022821"/>
    </source>
</evidence>
<evidence type="ECO:0000259" key="11">
    <source>
        <dbReference type="Pfam" id="PF12061"/>
    </source>
</evidence>
<dbReference type="Gene3D" id="3.80.10.10">
    <property type="entry name" value="Ribonuclease Inhibitor"/>
    <property type="match status" value="1"/>
</dbReference>
<dbReference type="GO" id="GO:0009626">
    <property type="term" value="P:plant-type hypersensitive response"/>
    <property type="evidence" value="ECO:0007669"/>
    <property type="project" value="UniProtKB-KW"/>
</dbReference>
<keyword evidence="4" id="KW-0963">Cytoplasm</keyword>
<evidence type="ECO:0000259" key="12">
    <source>
        <dbReference type="Pfam" id="PF23559"/>
    </source>
</evidence>
<evidence type="ECO:0000256" key="8">
    <source>
        <dbReference type="ARBA" id="ARBA00022840"/>
    </source>
</evidence>
<dbReference type="Gramene" id="CDP00759">
    <property type="protein sequence ID" value="CDP00759"/>
    <property type="gene ID" value="GSCOC_T00032830001"/>
</dbReference>
<keyword evidence="9" id="KW-0175">Coiled coil</keyword>
<dbReference type="Pfam" id="PF23559">
    <property type="entry name" value="WHD_DRP"/>
    <property type="match status" value="1"/>
</dbReference>
<dbReference type="AlphaFoldDB" id="A0A068TXX3"/>
<dbReference type="InterPro" id="IPR058922">
    <property type="entry name" value="WHD_DRP"/>
</dbReference>
<dbReference type="InterPro" id="IPR027417">
    <property type="entry name" value="P-loop_NTPase"/>
</dbReference>
<evidence type="ECO:0000313" key="13">
    <source>
        <dbReference type="EMBL" id="CDP00759.1"/>
    </source>
</evidence>
<evidence type="ECO:0000256" key="6">
    <source>
        <dbReference type="ARBA" id="ARBA00022741"/>
    </source>
</evidence>
<evidence type="ECO:0000256" key="3">
    <source>
        <dbReference type="ARBA" id="ARBA00008894"/>
    </source>
</evidence>
<dbReference type="PhylomeDB" id="A0A068TXX3"/>
<comment type="function">
    <text evidence="1">Confers resistance to late blight (Phytophthora infestans) races carrying the avirulence gene Avr1. Resistance proteins guard the plant against pathogens that contain an appropriate avirulence protein via an indirect interaction with this avirulence protein. That triggers a defense system including the hypersensitive response, which restricts the pathogen growth.</text>
</comment>
<keyword evidence="7" id="KW-0611">Plant defense</keyword>
<keyword evidence="14" id="KW-1185">Reference proteome</keyword>
<evidence type="ECO:0000259" key="10">
    <source>
        <dbReference type="Pfam" id="PF00931"/>
    </source>
</evidence>
<proteinExistence type="inferred from homology"/>
<dbReference type="SUPFAM" id="SSF52058">
    <property type="entry name" value="L domain-like"/>
    <property type="match status" value="1"/>
</dbReference>
<dbReference type="Gene3D" id="3.40.50.300">
    <property type="entry name" value="P-loop containing nucleotide triphosphate hydrolases"/>
    <property type="match status" value="1"/>
</dbReference>
<dbReference type="EMBL" id="HG739089">
    <property type="protein sequence ID" value="CDP00759.1"/>
    <property type="molecule type" value="Genomic_DNA"/>
</dbReference>
<sequence>MDRTCVDSAIEQLSKLLTVPRLTSTTMEIQVKALLLDLRFVKMFFCCLTTFKPADDQETMMVASMELTTARATLEAAGCKLYQAGFFASFGLDIQDWETLVSDLLQIVEHLKPEVREICLDVLVHHSGNSNSKPSCTNEETLDFVDSILLNLKRLSLIVNNNNNMVPDLKKQMEALEEKLKFTRDFLDFTERRCGRSNDRLEDLFTIFQAWTKNAAFLSLMYWVELDIMDQNMAHQMNTVLSDSLQEIMRCTPRVIQMYLGLLKASKTSREDILPVGEILARFVSFLPLENLVDSVEGDDIAIFRTGLIFLISFLMDLPKELQKGAARRNESLKLIEVARRNAFLKQIEAAIYKVASLISMGGDSFVPTCLEKMHKIMTQVKKHHFQMPKSSASNCPKTDGMGFVYSILINLEEIMKSNATNFFLFAKHIVGAIHRELHALWLLQKGITHLQNGYQYKKLRSLLAQTINVAYRAEHVVRSRSVVDRPIWYHLMCLSDVLEEIKIIKIAVGKIRREVQTSKKISFCAQTSINCTQLSSRTNASNVDEVAFPVTDEADAIINLLMRGSLGLSIVSVVGMPGVGKTTLAKAAYNNLSVKMHFHKLAWCSVSDGTQRSGDLLLDILKCTNPVKAKTDEDLALEVRRSLLKERYLIVLDDIWEIGAWDAIKLSLPNDKNGSRILLTSQNHNLGLQTGLPHNVYPLSVLNDERSWKLLEKMLFHNHGCPPHLLGVGQKIASNCKGLPLALAASAVLLRREEQNLDRWGRIEESSNPGIAGKGFMDILELSYKRLPDHLKPCFLYFGSLQAGKEVSAQKLILLWIAEGFIQKAAIGSIGSLEGLGRDYLIELIDHSLVDVTKRSSDGGIKACRVNELLHSFCVEKAQEENFLHVDWSDRSDLSHGSSTRTMHYPYRLCIRSKWETFMQPKPIGRHLYSLLACSKISRHQSYLRSVAFEHFHSFKLLYILNLEGIYLDISFPQEIMSIVHLRHLAIRGSFTTIPSSIANLWNLRSLVVKGVRSLISLPEAILKMKSLKHVKISEKAVISLGDHELEDSSLQVNYIKTFSTLALHHVADSENLLRKLTGLQKLRCVVSGSQLYSNNKVQFPASAYLKDLQSLTLSTLDYEGLVSCSWLHNQFQTFNFPSTLKKLTLYRLGLPWRGISMIMQLENLEVLKLREQAFMGNRWHMKLGKEEFRNLKFLELSNLDIRQWRGSDIDPFPCLEGLVVKDCHRLLEVPLCLGRTATLQMIELRQCSDSVKKLAKDILEEQVGYWGNDELKLLILDS</sequence>
<feature type="domain" description="Disease resistance protein winged helix" evidence="12">
    <location>
        <begin position="806"/>
        <end position="874"/>
    </location>
</feature>
<feature type="domain" description="Late blight resistance protein R1A-like N-terminal" evidence="11">
    <location>
        <begin position="136"/>
        <end position="270"/>
    </location>
</feature>
<dbReference type="InterPro" id="IPR044974">
    <property type="entry name" value="Disease_R_plants"/>
</dbReference>